<gene>
    <name evidence="2" type="ORF">ASPBRDRAFT_194428</name>
</gene>
<dbReference type="GeneID" id="93573238"/>
<proteinExistence type="predicted"/>
<sequence length="287" mass="32386">MGENKVEASNDDKTYGPGADLEMTENVETDEEKLPSRTAHYICPDYKALDPSELHDRGIPTNGTTRVETVEVSPDVTLKYGANVTVHEANNILWLERYAPAVPVPKLLACYTWGPFKRRVDEPNEYESENETYIFMSSVKGQPLNIYWNEFDRATKREITRRLKDIFVQLRKMPNERYVGSFKGGPVTDRILRFWEERGAFESVQDFHNEVIVSIEKDAIAPMIGLRPFISEILSRSDLQIVITHGNLQASNIIVDKKGYITAITDWSQSAGAMPLDSQAASDPGAV</sequence>
<evidence type="ECO:0008006" key="4">
    <source>
        <dbReference type="Google" id="ProtNLM"/>
    </source>
</evidence>
<accession>A0A1L9UPB9</accession>
<dbReference type="OrthoDB" id="2906425at2759"/>
<dbReference type="RefSeq" id="XP_067480729.1">
    <property type="nucleotide sequence ID" value="XM_067620750.1"/>
</dbReference>
<evidence type="ECO:0000313" key="3">
    <source>
        <dbReference type="Proteomes" id="UP000184499"/>
    </source>
</evidence>
<dbReference type="AlphaFoldDB" id="A0A1L9UPB9"/>
<dbReference type="PANTHER" id="PTHR21310:SF54">
    <property type="entry name" value="AMINOGLYCOSIDE PHOSPHOTRANSFERASE DOMAIN-CONTAINING PROTEIN"/>
    <property type="match status" value="1"/>
</dbReference>
<dbReference type="VEuPathDB" id="FungiDB:ASPBRDRAFT_194428"/>
<evidence type="ECO:0000256" key="1">
    <source>
        <dbReference type="SAM" id="MobiDB-lite"/>
    </source>
</evidence>
<dbReference type="InterPro" id="IPR011009">
    <property type="entry name" value="Kinase-like_dom_sf"/>
</dbReference>
<reference evidence="3" key="1">
    <citation type="journal article" date="2017" name="Genome Biol.">
        <title>Comparative genomics reveals high biological diversity and specific adaptations in the industrially and medically important fungal genus Aspergillus.</title>
        <authorList>
            <person name="de Vries R.P."/>
            <person name="Riley R."/>
            <person name="Wiebenga A."/>
            <person name="Aguilar-Osorio G."/>
            <person name="Amillis S."/>
            <person name="Uchima C.A."/>
            <person name="Anderluh G."/>
            <person name="Asadollahi M."/>
            <person name="Askin M."/>
            <person name="Barry K."/>
            <person name="Battaglia E."/>
            <person name="Bayram O."/>
            <person name="Benocci T."/>
            <person name="Braus-Stromeyer S.A."/>
            <person name="Caldana C."/>
            <person name="Canovas D."/>
            <person name="Cerqueira G.C."/>
            <person name="Chen F."/>
            <person name="Chen W."/>
            <person name="Choi C."/>
            <person name="Clum A."/>
            <person name="Dos Santos R.A."/>
            <person name="Damasio A.R."/>
            <person name="Diallinas G."/>
            <person name="Emri T."/>
            <person name="Fekete E."/>
            <person name="Flipphi M."/>
            <person name="Freyberg S."/>
            <person name="Gallo A."/>
            <person name="Gournas C."/>
            <person name="Habgood R."/>
            <person name="Hainaut M."/>
            <person name="Harispe M.L."/>
            <person name="Henrissat B."/>
            <person name="Hilden K.S."/>
            <person name="Hope R."/>
            <person name="Hossain A."/>
            <person name="Karabika E."/>
            <person name="Karaffa L."/>
            <person name="Karanyi Z."/>
            <person name="Krasevec N."/>
            <person name="Kuo A."/>
            <person name="Kusch H."/>
            <person name="LaButti K."/>
            <person name="Lagendijk E.L."/>
            <person name="Lapidus A."/>
            <person name="Levasseur A."/>
            <person name="Lindquist E."/>
            <person name="Lipzen A."/>
            <person name="Logrieco A.F."/>
            <person name="MacCabe A."/>
            <person name="Maekelae M.R."/>
            <person name="Malavazi I."/>
            <person name="Melin P."/>
            <person name="Meyer V."/>
            <person name="Mielnichuk N."/>
            <person name="Miskei M."/>
            <person name="Molnar A.P."/>
            <person name="Mule G."/>
            <person name="Ngan C.Y."/>
            <person name="Orejas M."/>
            <person name="Orosz E."/>
            <person name="Ouedraogo J.P."/>
            <person name="Overkamp K.M."/>
            <person name="Park H.-S."/>
            <person name="Perrone G."/>
            <person name="Piumi F."/>
            <person name="Punt P.J."/>
            <person name="Ram A.F."/>
            <person name="Ramon A."/>
            <person name="Rauscher S."/>
            <person name="Record E."/>
            <person name="Riano-Pachon D.M."/>
            <person name="Robert V."/>
            <person name="Roehrig J."/>
            <person name="Ruller R."/>
            <person name="Salamov A."/>
            <person name="Salih N.S."/>
            <person name="Samson R.A."/>
            <person name="Sandor E."/>
            <person name="Sanguinetti M."/>
            <person name="Schuetze T."/>
            <person name="Sepcic K."/>
            <person name="Shelest E."/>
            <person name="Sherlock G."/>
            <person name="Sophianopoulou V."/>
            <person name="Squina F.M."/>
            <person name="Sun H."/>
            <person name="Susca A."/>
            <person name="Todd R.B."/>
            <person name="Tsang A."/>
            <person name="Unkles S.E."/>
            <person name="van de Wiele N."/>
            <person name="van Rossen-Uffink D."/>
            <person name="Oliveira J.V."/>
            <person name="Vesth T.C."/>
            <person name="Visser J."/>
            <person name="Yu J.-H."/>
            <person name="Zhou M."/>
            <person name="Andersen M.R."/>
            <person name="Archer D.B."/>
            <person name="Baker S.E."/>
            <person name="Benoit I."/>
            <person name="Brakhage A.A."/>
            <person name="Braus G.H."/>
            <person name="Fischer R."/>
            <person name="Frisvad J.C."/>
            <person name="Goldman G.H."/>
            <person name="Houbraken J."/>
            <person name="Oakley B."/>
            <person name="Pocsi I."/>
            <person name="Scazzocchio C."/>
            <person name="Seiboth B."/>
            <person name="vanKuyk P.A."/>
            <person name="Wortman J."/>
            <person name="Dyer P.S."/>
            <person name="Grigoriev I.V."/>
        </authorList>
    </citation>
    <scope>NUCLEOTIDE SEQUENCE [LARGE SCALE GENOMIC DNA]</scope>
    <source>
        <strain evidence="3">CBS 101740 / IMI 381727 / IBT 21946</strain>
    </source>
</reference>
<dbReference type="Gene3D" id="3.90.1200.10">
    <property type="match status" value="1"/>
</dbReference>
<evidence type="ECO:0000313" key="2">
    <source>
        <dbReference type="EMBL" id="OJJ73481.1"/>
    </source>
</evidence>
<feature type="compositionally biased region" description="Basic and acidic residues" evidence="1">
    <location>
        <begin position="1"/>
        <end position="14"/>
    </location>
</feature>
<dbReference type="PANTHER" id="PTHR21310">
    <property type="entry name" value="AMINOGLYCOSIDE PHOSPHOTRANSFERASE-RELATED-RELATED"/>
    <property type="match status" value="1"/>
</dbReference>
<dbReference type="InterPro" id="IPR051678">
    <property type="entry name" value="AGP_Transferase"/>
</dbReference>
<name>A0A1L9UPB9_ASPBC</name>
<dbReference type="Proteomes" id="UP000184499">
    <property type="component" value="Unassembled WGS sequence"/>
</dbReference>
<dbReference type="SUPFAM" id="SSF56112">
    <property type="entry name" value="Protein kinase-like (PK-like)"/>
    <property type="match status" value="1"/>
</dbReference>
<feature type="compositionally biased region" description="Acidic residues" evidence="1">
    <location>
        <begin position="22"/>
        <end position="31"/>
    </location>
</feature>
<feature type="region of interest" description="Disordered" evidence="1">
    <location>
        <begin position="1"/>
        <end position="33"/>
    </location>
</feature>
<dbReference type="STRING" id="767769.A0A1L9UPB9"/>
<protein>
    <recommendedName>
        <fullName evidence="4">Aminoglycoside phosphotransferase domain-containing protein</fullName>
    </recommendedName>
</protein>
<organism evidence="2 3">
    <name type="scientific">Aspergillus brasiliensis (strain CBS 101740 / IMI 381727 / IBT 21946)</name>
    <dbReference type="NCBI Taxonomy" id="767769"/>
    <lineage>
        <taxon>Eukaryota</taxon>
        <taxon>Fungi</taxon>
        <taxon>Dikarya</taxon>
        <taxon>Ascomycota</taxon>
        <taxon>Pezizomycotina</taxon>
        <taxon>Eurotiomycetes</taxon>
        <taxon>Eurotiomycetidae</taxon>
        <taxon>Eurotiales</taxon>
        <taxon>Aspergillaceae</taxon>
        <taxon>Aspergillus</taxon>
        <taxon>Aspergillus subgen. Circumdati</taxon>
    </lineage>
</organism>
<keyword evidence="3" id="KW-1185">Reference proteome</keyword>
<dbReference type="EMBL" id="KV878682">
    <property type="protein sequence ID" value="OJJ73481.1"/>
    <property type="molecule type" value="Genomic_DNA"/>
</dbReference>